<name>A0A7M1RVW8_9CAUD</name>
<dbReference type="RefSeq" id="YP_010110189.1">
    <property type="nucleotide sequence ID" value="NC_055868.1"/>
</dbReference>
<dbReference type="GeneID" id="65128483"/>
<organism evidence="1 2">
    <name type="scientific">uncultured phage cr50_1</name>
    <dbReference type="NCBI Taxonomy" id="2772059"/>
    <lineage>
        <taxon>Viruses</taxon>
        <taxon>Duplodnaviria</taxon>
        <taxon>Heunggongvirae</taxon>
        <taxon>Uroviricota</taxon>
        <taxon>Caudoviricetes</taxon>
        <taxon>Crassvirales</taxon>
        <taxon>Suoliviridae</taxon>
        <taxon>Boorivirinae</taxon>
        <taxon>Cohcovirus</taxon>
        <taxon>Cohcovirus hiberniae</taxon>
    </lineage>
</organism>
<protein>
    <submittedName>
        <fullName evidence="1">Uncharacterized protein</fullName>
    </submittedName>
</protein>
<proteinExistence type="predicted"/>
<keyword evidence="2" id="KW-1185">Reference proteome</keyword>
<evidence type="ECO:0000313" key="2">
    <source>
        <dbReference type="Proteomes" id="UP000593838"/>
    </source>
</evidence>
<sequence>MYPIKPNDISFEVWQKAIPQVREWIWWVSYKLFYPTRIIGRSNAADRVLLRISVSLLDKIELPKYYIDNMFDNLVVCYYSRKRAYNSYFYKSILGIPF</sequence>
<accession>A0A7M1RVW8</accession>
<evidence type="ECO:0000313" key="1">
    <source>
        <dbReference type="EMBL" id="QOR58031.1"/>
    </source>
</evidence>
<dbReference type="EMBL" id="MT774375">
    <property type="protein sequence ID" value="QOR58031.1"/>
    <property type="molecule type" value="Genomic_DNA"/>
</dbReference>
<dbReference type="Proteomes" id="UP000593838">
    <property type="component" value="Segment"/>
</dbReference>
<reference evidence="1 2" key="1">
    <citation type="submission" date="2020-07" db="EMBL/GenBank/DDBJ databases">
        <title>Taxonomic proposal: Crassvirales, a new order of highly abundant and diverse bacterial viruses.</title>
        <authorList>
            <person name="Shkoporov A.N."/>
            <person name="Stockdale S.R."/>
            <person name="Guerin E."/>
            <person name="Ross R.P."/>
            <person name="Hill C."/>
        </authorList>
    </citation>
    <scope>NUCLEOTIDE SEQUENCE [LARGE SCALE GENOMIC DNA]</scope>
</reference>
<dbReference type="KEGG" id="vg:65128483"/>